<protein>
    <submittedName>
        <fullName evidence="2">Uncharacterized protein</fullName>
    </submittedName>
</protein>
<proteinExistence type="predicted"/>
<evidence type="ECO:0000313" key="3">
    <source>
        <dbReference type="Proteomes" id="UP001151699"/>
    </source>
</evidence>
<evidence type="ECO:0000313" key="2">
    <source>
        <dbReference type="EMBL" id="KAJ6647140.1"/>
    </source>
</evidence>
<reference evidence="2" key="1">
    <citation type="submission" date="2022-07" db="EMBL/GenBank/DDBJ databases">
        <authorList>
            <person name="Trinca V."/>
            <person name="Uliana J.V.C."/>
            <person name="Torres T.T."/>
            <person name="Ward R.J."/>
            <person name="Monesi N."/>
        </authorList>
    </citation>
    <scope>NUCLEOTIDE SEQUENCE</scope>
    <source>
        <strain evidence="2">HSMRA1968</strain>
        <tissue evidence="2">Whole embryos</tissue>
    </source>
</reference>
<keyword evidence="1" id="KW-0472">Membrane</keyword>
<dbReference type="EMBL" id="WJQU01000001">
    <property type="protein sequence ID" value="KAJ6647140.1"/>
    <property type="molecule type" value="Genomic_DNA"/>
</dbReference>
<organism evidence="2 3">
    <name type="scientific">Pseudolycoriella hygida</name>
    <dbReference type="NCBI Taxonomy" id="35572"/>
    <lineage>
        <taxon>Eukaryota</taxon>
        <taxon>Metazoa</taxon>
        <taxon>Ecdysozoa</taxon>
        <taxon>Arthropoda</taxon>
        <taxon>Hexapoda</taxon>
        <taxon>Insecta</taxon>
        <taxon>Pterygota</taxon>
        <taxon>Neoptera</taxon>
        <taxon>Endopterygota</taxon>
        <taxon>Diptera</taxon>
        <taxon>Nematocera</taxon>
        <taxon>Sciaroidea</taxon>
        <taxon>Sciaridae</taxon>
        <taxon>Pseudolycoriella</taxon>
    </lineage>
</organism>
<keyword evidence="3" id="KW-1185">Reference proteome</keyword>
<dbReference type="AlphaFoldDB" id="A0A9Q0S8H2"/>
<keyword evidence="1" id="KW-0812">Transmembrane</keyword>
<name>A0A9Q0S8H2_9DIPT</name>
<keyword evidence="1" id="KW-1133">Transmembrane helix</keyword>
<comment type="caution">
    <text evidence="2">The sequence shown here is derived from an EMBL/GenBank/DDBJ whole genome shotgun (WGS) entry which is preliminary data.</text>
</comment>
<dbReference type="Proteomes" id="UP001151699">
    <property type="component" value="Chromosome A"/>
</dbReference>
<accession>A0A9Q0S8H2</accession>
<gene>
    <name evidence="2" type="ORF">Bhyg_02360</name>
</gene>
<sequence>MYKISKISFIGPLPLWFMVPESFVSLYLIKKKVRLGVCRHPRLGDLEYYTTCCMYIFKYNC</sequence>
<feature type="transmembrane region" description="Helical" evidence="1">
    <location>
        <begin position="6"/>
        <end position="29"/>
    </location>
</feature>
<feature type="non-terminal residue" evidence="2">
    <location>
        <position position="1"/>
    </location>
</feature>
<evidence type="ECO:0000256" key="1">
    <source>
        <dbReference type="SAM" id="Phobius"/>
    </source>
</evidence>